<accession>A0A811V6G5</accession>
<feature type="compositionally biased region" description="Basic and acidic residues" evidence="1">
    <location>
        <begin position="161"/>
        <end position="171"/>
    </location>
</feature>
<evidence type="ECO:0000256" key="2">
    <source>
        <dbReference type="SAM" id="SignalP"/>
    </source>
</evidence>
<name>A0A811V6G5_CERCA</name>
<sequence length="201" mass="23452">MSRLTFYVLIFILVQVLHAEDEDAARQARQRHRILHHRYPQTFRRRPGADAAGRKGIYRPNSRRPSPNFELPDDVRQQSWNAQSNAPMQGKVPPHHRRPVAMYGAPPVNWPIRPPPLDKPRIPNPHDIYGPPAEFPSVSDDDIRDDGLRADYEYEQYPEQEDLRDSHETAAQKKRRPYKNQILILEQKVLKSSRKGLSMIK</sequence>
<dbReference type="AlphaFoldDB" id="A0A811V6G5"/>
<feature type="region of interest" description="Disordered" evidence="1">
    <location>
        <begin position="158"/>
        <end position="177"/>
    </location>
</feature>
<dbReference type="Proteomes" id="UP000606786">
    <property type="component" value="Unassembled WGS sequence"/>
</dbReference>
<feature type="chain" id="PRO_5032455256" evidence="2">
    <location>
        <begin position="20"/>
        <end position="201"/>
    </location>
</feature>
<feature type="region of interest" description="Disordered" evidence="1">
    <location>
        <begin position="33"/>
        <end position="73"/>
    </location>
</feature>
<keyword evidence="2" id="KW-0732">Signal</keyword>
<evidence type="ECO:0000313" key="3">
    <source>
        <dbReference type="EMBL" id="CAD7005153.1"/>
    </source>
</evidence>
<dbReference type="EMBL" id="CAJHJT010000034">
    <property type="protein sequence ID" value="CAD7005153.1"/>
    <property type="molecule type" value="Genomic_DNA"/>
</dbReference>
<evidence type="ECO:0000313" key="4">
    <source>
        <dbReference type="Proteomes" id="UP000606786"/>
    </source>
</evidence>
<organism evidence="3 4">
    <name type="scientific">Ceratitis capitata</name>
    <name type="common">Mediterranean fruit fly</name>
    <name type="synonym">Tephritis capitata</name>
    <dbReference type="NCBI Taxonomy" id="7213"/>
    <lineage>
        <taxon>Eukaryota</taxon>
        <taxon>Metazoa</taxon>
        <taxon>Ecdysozoa</taxon>
        <taxon>Arthropoda</taxon>
        <taxon>Hexapoda</taxon>
        <taxon>Insecta</taxon>
        <taxon>Pterygota</taxon>
        <taxon>Neoptera</taxon>
        <taxon>Endopterygota</taxon>
        <taxon>Diptera</taxon>
        <taxon>Brachycera</taxon>
        <taxon>Muscomorpha</taxon>
        <taxon>Tephritoidea</taxon>
        <taxon>Tephritidae</taxon>
        <taxon>Ceratitis</taxon>
        <taxon>Ceratitis</taxon>
    </lineage>
</organism>
<proteinExistence type="predicted"/>
<protein>
    <submittedName>
        <fullName evidence="3">(Mediterranean fruit fly) hypothetical protein</fullName>
    </submittedName>
</protein>
<feature type="compositionally biased region" description="Basic residues" evidence="1">
    <location>
        <begin position="33"/>
        <end position="46"/>
    </location>
</feature>
<comment type="caution">
    <text evidence="3">The sequence shown here is derived from an EMBL/GenBank/DDBJ whole genome shotgun (WGS) entry which is preliminary data.</text>
</comment>
<feature type="signal peptide" evidence="2">
    <location>
        <begin position="1"/>
        <end position="19"/>
    </location>
</feature>
<evidence type="ECO:0000256" key="1">
    <source>
        <dbReference type="SAM" id="MobiDB-lite"/>
    </source>
</evidence>
<keyword evidence="4" id="KW-1185">Reference proteome</keyword>
<gene>
    <name evidence="3" type="ORF">CCAP1982_LOCUS13514</name>
</gene>
<reference evidence="3" key="1">
    <citation type="submission" date="2020-11" db="EMBL/GenBank/DDBJ databases">
        <authorList>
            <person name="Whitehead M."/>
        </authorList>
    </citation>
    <scope>NUCLEOTIDE SEQUENCE</scope>
    <source>
        <strain evidence="3">EGII</strain>
    </source>
</reference>